<evidence type="ECO:0000256" key="2">
    <source>
        <dbReference type="ARBA" id="ARBA00023125"/>
    </source>
</evidence>
<dbReference type="GO" id="GO:0003700">
    <property type="term" value="F:DNA-binding transcription factor activity"/>
    <property type="evidence" value="ECO:0007669"/>
    <property type="project" value="InterPro"/>
</dbReference>
<dbReference type="PROSITE" id="PS01124">
    <property type="entry name" value="HTH_ARAC_FAMILY_2"/>
    <property type="match status" value="1"/>
</dbReference>
<keyword evidence="6" id="KW-1185">Reference proteome</keyword>
<dbReference type="Pfam" id="PF12833">
    <property type="entry name" value="HTH_18"/>
    <property type="match status" value="1"/>
</dbReference>
<protein>
    <submittedName>
        <fullName evidence="5">AraC-like DNA-binding protein</fullName>
    </submittedName>
</protein>
<dbReference type="Gene3D" id="1.20.120.450">
    <property type="entry name" value="dinb family like domain"/>
    <property type="match status" value="1"/>
</dbReference>
<sequence>MSDVFAAFVDVLADALDEHEATAAELAARVRLSRSHLDRMVEAAAGERPARLRRRILLERAAYRLLTGSGNILDVAVEAGYGSHEAFTRAFSRAYGVPPAEWRGRPDRIRLDAPSGIHFHPPDGLRVPARDEVSSMDLIQKMVDHHIWLLGRMLGQAARLTDEQLDRPITISVEGIDDDPTVRSLLSRLVGQLGMWHANLAGQPYDFSVEQGESVQSMRRRLDEVGPAFAGEVGELCTANRLDELIVCPGGENVEVYTAGAMVAHVLTFASYRRTLVAGALHDAGCDDLDSGDPIRWIS</sequence>
<keyword evidence="3" id="KW-0804">Transcription</keyword>
<evidence type="ECO:0000313" key="5">
    <source>
        <dbReference type="EMBL" id="NIK62180.1"/>
    </source>
</evidence>
<reference evidence="5 6" key="1">
    <citation type="submission" date="2020-03" db="EMBL/GenBank/DDBJ databases">
        <title>Sequencing the genomes of 1000 actinobacteria strains.</title>
        <authorList>
            <person name="Klenk H.-P."/>
        </authorList>
    </citation>
    <scope>NUCLEOTIDE SEQUENCE [LARGE SCALE GENOMIC DNA]</scope>
    <source>
        <strain evidence="5 6">DSM 45490</strain>
    </source>
</reference>
<evidence type="ECO:0000256" key="1">
    <source>
        <dbReference type="ARBA" id="ARBA00023015"/>
    </source>
</evidence>
<dbReference type="SMART" id="SM00342">
    <property type="entry name" value="HTH_ARAC"/>
    <property type="match status" value="1"/>
</dbReference>
<evidence type="ECO:0000259" key="4">
    <source>
        <dbReference type="PROSITE" id="PS01124"/>
    </source>
</evidence>
<name>A0A7X6A5J1_9ACTN</name>
<feature type="domain" description="HTH araC/xylS-type" evidence="4">
    <location>
        <begin position="6"/>
        <end position="105"/>
    </location>
</feature>
<evidence type="ECO:0000256" key="3">
    <source>
        <dbReference type="ARBA" id="ARBA00023163"/>
    </source>
</evidence>
<keyword evidence="2 5" id="KW-0238">DNA-binding</keyword>
<dbReference type="Gene3D" id="1.10.10.60">
    <property type="entry name" value="Homeodomain-like"/>
    <property type="match status" value="1"/>
</dbReference>
<dbReference type="InterPro" id="IPR034660">
    <property type="entry name" value="DinB/YfiT-like"/>
</dbReference>
<keyword evidence="1" id="KW-0805">Transcription regulation</keyword>
<dbReference type="GO" id="GO:0043565">
    <property type="term" value="F:sequence-specific DNA binding"/>
    <property type="evidence" value="ECO:0007669"/>
    <property type="project" value="InterPro"/>
</dbReference>
<gene>
    <name evidence="5" type="ORF">BJY22_007897</name>
</gene>
<dbReference type="RefSeq" id="WP_167217161.1">
    <property type="nucleotide sequence ID" value="NZ_JAASRO010000001.1"/>
</dbReference>
<dbReference type="InterPro" id="IPR009057">
    <property type="entry name" value="Homeodomain-like_sf"/>
</dbReference>
<dbReference type="EMBL" id="JAASRO010000001">
    <property type="protein sequence ID" value="NIK62180.1"/>
    <property type="molecule type" value="Genomic_DNA"/>
</dbReference>
<dbReference type="AlphaFoldDB" id="A0A7X6A5J1"/>
<dbReference type="PANTHER" id="PTHR46796">
    <property type="entry name" value="HTH-TYPE TRANSCRIPTIONAL ACTIVATOR RHAS-RELATED"/>
    <property type="match status" value="1"/>
</dbReference>
<dbReference type="Proteomes" id="UP000555407">
    <property type="component" value="Unassembled WGS sequence"/>
</dbReference>
<dbReference type="InterPro" id="IPR050204">
    <property type="entry name" value="AraC_XylS_family_regulators"/>
</dbReference>
<comment type="caution">
    <text evidence="5">The sequence shown here is derived from an EMBL/GenBank/DDBJ whole genome shotgun (WGS) entry which is preliminary data.</text>
</comment>
<dbReference type="PRINTS" id="PR00032">
    <property type="entry name" value="HTHARAC"/>
</dbReference>
<dbReference type="SUPFAM" id="SSF46689">
    <property type="entry name" value="Homeodomain-like"/>
    <property type="match status" value="1"/>
</dbReference>
<dbReference type="InterPro" id="IPR020449">
    <property type="entry name" value="Tscrpt_reg_AraC-type_HTH"/>
</dbReference>
<proteinExistence type="predicted"/>
<dbReference type="InterPro" id="IPR018060">
    <property type="entry name" value="HTH_AraC"/>
</dbReference>
<organism evidence="5 6">
    <name type="scientific">Kribbella shirazensis</name>
    <dbReference type="NCBI Taxonomy" id="1105143"/>
    <lineage>
        <taxon>Bacteria</taxon>
        <taxon>Bacillati</taxon>
        <taxon>Actinomycetota</taxon>
        <taxon>Actinomycetes</taxon>
        <taxon>Propionibacteriales</taxon>
        <taxon>Kribbellaceae</taxon>
        <taxon>Kribbella</taxon>
    </lineage>
</organism>
<accession>A0A7X6A5J1</accession>
<evidence type="ECO:0000313" key="6">
    <source>
        <dbReference type="Proteomes" id="UP000555407"/>
    </source>
</evidence>